<feature type="region of interest" description="Disordered" evidence="3">
    <location>
        <begin position="237"/>
        <end position="283"/>
    </location>
</feature>
<dbReference type="InterPro" id="IPR050557">
    <property type="entry name" value="RTX_toxin/Mannuronan_C5-epim"/>
</dbReference>
<feature type="compositionally biased region" description="Polar residues" evidence="3">
    <location>
        <begin position="246"/>
        <end position="276"/>
    </location>
</feature>
<dbReference type="PANTHER" id="PTHR38340:SF1">
    <property type="entry name" value="S-LAYER PROTEIN"/>
    <property type="match status" value="1"/>
</dbReference>
<gene>
    <name evidence="5" type="ORF">GCM10011360_24910</name>
</gene>
<dbReference type="SUPFAM" id="SSF51294">
    <property type="entry name" value="Hedgehog/intein (Hint) domain"/>
    <property type="match status" value="1"/>
</dbReference>
<accession>A0A917EFU4</accession>
<comment type="subcellular location">
    <subcellularLocation>
        <location evidence="1">Secreted</location>
    </subcellularLocation>
</comment>
<dbReference type="SMART" id="SM00306">
    <property type="entry name" value="HintN"/>
    <property type="match status" value="1"/>
</dbReference>
<evidence type="ECO:0000313" key="6">
    <source>
        <dbReference type="Proteomes" id="UP000612855"/>
    </source>
</evidence>
<dbReference type="GO" id="GO:0005576">
    <property type="term" value="C:extracellular region"/>
    <property type="evidence" value="ECO:0007669"/>
    <property type="project" value="UniProtKB-SubCell"/>
</dbReference>
<evidence type="ECO:0000259" key="4">
    <source>
        <dbReference type="SMART" id="SM00306"/>
    </source>
</evidence>
<dbReference type="Proteomes" id="UP000612855">
    <property type="component" value="Unassembled WGS sequence"/>
</dbReference>
<evidence type="ECO:0000256" key="2">
    <source>
        <dbReference type="ARBA" id="ARBA00022525"/>
    </source>
</evidence>
<dbReference type="InterPro" id="IPR001343">
    <property type="entry name" value="Hemolysn_Ca-bd"/>
</dbReference>
<evidence type="ECO:0000256" key="3">
    <source>
        <dbReference type="SAM" id="MobiDB-lite"/>
    </source>
</evidence>
<dbReference type="Pfam" id="PF00353">
    <property type="entry name" value="HemolysinCabind"/>
    <property type="match status" value="3"/>
</dbReference>
<reference evidence="6" key="1">
    <citation type="journal article" date="2019" name="Int. J. Syst. Evol. Microbiol.">
        <title>The Global Catalogue of Microorganisms (GCM) 10K type strain sequencing project: providing services to taxonomists for standard genome sequencing and annotation.</title>
        <authorList>
            <consortium name="The Broad Institute Genomics Platform"/>
            <consortium name="The Broad Institute Genome Sequencing Center for Infectious Disease"/>
            <person name="Wu L."/>
            <person name="Ma J."/>
        </authorList>
    </citation>
    <scope>NUCLEOTIDE SEQUENCE [LARGE SCALE GENOMIC DNA]</scope>
    <source>
        <strain evidence="6">CGMCC 1.12664</strain>
    </source>
</reference>
<dbReference type="Gene3D" id="2.150.10.10">
    <property type="entry name" value="Serralysin-like metalloprotease, C-terminal"/>
    <property type="match status" value="1"/>
</dbReference>
<organism evidence="5 6">
    <name type="scientific">Primorskyibacter flagellatus</name>
    <dbReference type="NCBI Taxonomy" id="1387277"/>
    <lineage>
        <taxon>Bacteria</taxon>
        <taxon>Pseudomonadati</taxon>
        <taxon>Pseudomonadota</taxon>
        <taxon>Alphaproteobacteria</taxon>
        <taxon>Rhodobacterales</taxon>
        <taxon>Roseobacteraceae</taxon>
        <taxon>Primorskyibacter</taxon>
    </lineage>
</organism>
<dbReference type="Gene3D" id="2.170.16.10">
    <property type="entry name" value="Hedgehog/Intein (Hint) domain"/>
    <property type="match status" value="1"/>
</dbReference>
<dbReference type="GO" id="GO:0005509">
    <property type="term" value="F:calcium ion binding"/>
    <property type="evidence" value="ECO:0007669"/>
    <property type="project" value="InterPro"/>
</dbReference>
<proteinExistence type="predicted"/>
<dbReference type="AlphaFoldDB" id="A0A917EFU4"/>
<feature type="domain" description="Hint" evidence="4">
    <location>
        <begin position="378"/>
        <end position="483"/>
    </location>
</feature>
<dbReference type="InterPro" id="IPR018511">
    <property type="entry name" value="Hemolysin-typ_Ca-bd_CS"/>
</dbReference>
<dbReference type="InterPro" id="IPR036844">
    <property type="entry name" value="Hint_dom_sf"/>
</dbReference>
<evidence type="ECO:0000256" key="1">
    <source>
        <dbReference type="ARBA" id="ARBA00004613"/>
    </source>
</evidence>
<dbReference type="InterPro" id="IPR003587">
    <property type="entry name" value="Hint_dom_N"/>
</dbReference>
<dbReference type="EMBL" id="BMFJ01000001">
    <property type="protein sequence ID" value="GGE36175.1"/>
    <property type="molecule type" value="Genomic_DNA"/>
</dbReference>
<evidence type="ECO:0000313" key="5">
    <source>
        <dbReference type="EMBL" id="GGE36175.1"/>
    </source>
</evidence>
<dbReference type="PRINTS" id="PR00313">
    <property type="entry name" value="CABNDNGRPT"/>
</dbReference>
<dbReference type="RefSeq" id="WP_188477995.1">
    <property type="nucleotide sequence ID" value="NZ_BMFJ01000001.1"/>
</dbReference>
<keyword evidence="6" id="KW-1185">Reference proteome</keyword>
<dbReference type="SUPFAM" id="SSF51120">
    <property type="entry name" value="beta-Roll"/>
    <property type="match status" value="1"/>
</dbReference>
<keyword evidence="2" id="KW-0964">Secreted</keyword>
<dbReference type="InterPro" id="IPR011049">
    <property type="entry name" value="Serralysin-like_metalloprot_C"/>
</dbReference>
<name>A0A917EFU4_9RHOB</name>
<dbReference type="InterPro" id="IPR028992">
    <property type="entry name" value="Hedgehog/Intein_dom"/>
</dbReference>
<dbReference type="PANTHER" id="PTHR38340">
    <property type="entry name" value="S-LAYER PROTEIN"/>
    <property type="match status" value="1"/>
</dbReference>
<dbReference type="PROSITE" id="PS00330">
    <property type="entry name" value="HEMOLYSIN_CALCIUM"/>
    <property type="match status" value="2"/>
</dbReference>
<protein>
    <recommendedName>
        <fullName evidence="4">Hint domain-containing protein</fullName>
    </recommendedName>
</protein>
<comment type="caution">
    <text evidence="5">The sequence shown here is derived from an EMBL/GenBank/DDBJ whole genome shotgun (WGS) entry which is preliminary data.</text>
</comment>
<dbReference type="Pfam" id="PF13403">
    <property type="entry name" value="Hint_2"/>
    <property type="match status" value="1"/>
</dbReference>
<sequence>MPTTFEVIYLGTLSKIDTSQGNEIAESASAILGSYGSAAAPLYSQIRTLSAVDLSEDDNSSYDFDNGGGYDTFRINGGSIQSFDGAARYNITLTYIDGTTANVRAYVLQDTAGRSYLVPELSYNSDQAQLEAKPIESLILTSVHSNTGDDNGDLAGSRYAADFASPTEGTSGSDSMSLGYTDANGNQITTGADWINAYGGNDTVSGDGGSDLIYGGAGHDVVYGGSGGDAIHGMSGDDQLFGGSGNDSLTGGSGNDTINGDSGNDTLQGGTGNDSLTGGDGNDVFQYQPGDGIDTITDFNTGNTGALGDGNLLNNDYIHLYEYYDNLAELRADFDDDGILNQSNSGTVDYSNNTLFAGGGLVFQGVDRSAFRTDNVGVACFTAGTRIRTPGGEVRIETLQPGDLVETRDNGPQPLRWIGTTRLGQARLDADERLRPVAIKSWVLGSQRDLLVSRQHAFLDGTGGRLIRAAQMLKENWRGVRAAQGRKKITYVHLMFDRHELVFAEGIATESMYPGPMALSGLKRECREELLNIFPQLTLVTRDVPPELLYGPPVRHISGHDRPH</sequence>